<sequence>MRKIATFLVGTLIALPGIAHAAQPCLTPAEASSLAAYALPAAITGTTKRCAATLAPTAYLRKSGAELATRYSARKAQNWPQARAAFFKIGGTKQNESSDLLNQLPDPSLQQMLDAIIEGMVAQEIPAAKCGEIDRIVGLLAPLPAQNTANLIAVVIGLGSKTGKAATDKFAICKS</sequence>
<evidence type="ECO:0000256" key="1">
    <source>
        <dbReference type="SAM" id="SignalP"/>
    </source>
</evidence>
<accession>A0A7W6FZ29</accession>
<gene>
    <name evidence="2" type="ORF">GGR39_002767</name>
</gene>
<organism evidence="2 3">
    <name type="scientific">Novosphingobium fluoreni</name>
    <dbReference type="NCBI Taxonomy" id="1391222"/>
    <lineage>
        <taxon>Bacteria</taxon>
        <taxon>Pseudomonadati</taxon>
        <taxon>Pseudomonadota</taxon>
        <taxon>Alphaproteobacteria</taxon>
        <taxon>Sphingomonadales</taxon>
        <taxon>Sphingomonadaceae</taxon>
        <taxon>Novosphingobium</taxon>
    </lineage>
</organism>
<dbReference type="AlphaFoldDB" id="A0A7W6FZ29"/>
<evidence type="ECO:0000313" key="2">
    <source>
        <dbReference type="EMBL" id="MBB3941099.1"/>
    </source>
</evidence>
<dbReference type="RefSeq" id="WP_183617654.1">
    <property type="nucleotide sequence ID" value="NZ_JACIDY010000007.1"/>
</dbReference>
<dbReference type="Proteomes" id="UP000561459">
    <property type="component" value="Unassembled WGS sequence"/>
</dbReference>
<dbReference type="EMBL" id="JACIDY010000007">
    <property type="protein sequence ID" value="MBB3941099.1"/>
    <property type="molecule type" value="Genomic_DNA"/>
</dbReference>
<reference evidence="2 3" key="1">
    <citation type="submission" date="2020-08" db="EMBL/GenBank/DDBJ databases">
        <title>Genomic Encyclopedia of Type Strains, Phase IV (KMG-IV): sequencing the most valuable type-strain genomes for metagenomic binning, comparative biology and taxonomic classification.</title>
        <authorList>
            <person name="Goeker M."/>
        </authorList>
    </citation>
    <scope>NUCLEOTIDE SEQUENCE [LARGE SCALE GENOMIC DNA]</scope>
    <source>
        <strain evidence="2 3">DSM 27568</strain>
    </source>
</reference>
<comment type="caution">
    <text evidence="2">The sequence shown here is derived from an EMBL/GenBank/DDBJ whole genome shotgun (WGS) entry which is preliminary data.</text>
</comment>
<keyword evidence="1" id="KW-0732">Signal</keyword>
<feature type="chain" id="PRO_5031089019" evidence="1">
    <location>
        <begin position="22"/>
        <end position="175"/>
    </location>
</feature>
<keyword evidence="3" id="KW-1185">Reference proteome</keyword>
<evidence type="ECO:0000313" key="3">
    <source>
        <dbReference type="Proteomes" id="UP000561459"/>
    </source>
</evidence>
<name>A0A7W6FZ29_9SPHN</name>
<protein>
    <submittedName>
        <fullName evidence="2">Uncharacterized protein</fullName>
    </submittedName>
</protein>
<feature type="signal peptide" evidence="1">
    <location>
        <begin position="1"/>
        <end position="21"/>
    </location>
</feature>
<proteinExistence type="predicted"/>